<reference evidence="1 2" key="1">
    <citation type="submission" date="2019-02" db="EMBL/GenBank/DDBJ databases">
        <title>Deep-cultivation of Planctomycetes and their phenomic and genomic characterization uncovers novel biology.</title>
        <authorList>
            <person name="Wiegand S."/>
            <person name="Jogler M."/>
            <person name="Boedeker C."/>
            <person name="Pinto D."/>
            <person name="Vollmers J."/>
            <person name="Rivas-Marin E."/>
            <person name="Kohn T."/>
            <person name="Peeters S.H."/>
            <person name="Heuer A."/>
            <person name="Rast P."/>
            <person name="Oberbeckmann S."/>
            <person name="Bunk B."/>
            <person name="Jeske O."/>
            <person name="Meyerdierks A."/>
            <person name="Storesund J.E."/>
            <person name="Kallscheuer N."/>
            <person name="Luecker S."/>
            <person name="Lage O.M."/>
            <person name="Pohl T."/>
            <person name="Merkel B.J."/>
            <person name="Hornburger P."/>
            <person name="Mueller R.-W."/>
            <person name="Bruemmer F."/>
            <person name="Labrenz M."/>
            <person name="Spormann A.M."/>
            <person name="Op Den Camp H."/>
            <person name="Overmann J."/>
            <person name="Amann R."/>
            <person name="Jetten M.S.M."/>
            <person name="Mascher T."/>
            <person name="Medema M.H."/>
            <person name="Devos D.P."/>
            <person name="Kaster A.-K."/>
            <person name="Ovreas L."/>
            <person name="Rohde M."/>
            <person name="Galperin M.Y."/>
            <person name="Jogler C."/>
        </authorList>
    </citation>
    <scope>NUCLEOTIDE SEQUENCE [LARGE SCALE GENOMIC DNA]</scope>
    <source>
        <strain evidence="1 2">Pla52o</strain>
    </source>
</reference>
<dbReference type="EMBL" id="SJPT01000007">
    <property type="protein sequence ID" value="TWU21001.1"/>
    <property type="molecule type" value="Genomic_DNA"/>
</dbReference>
<proteinExistence type="predicted"/>
<protein>
    <submittedName>
        <fullName evidence="1">Uncharacterized protein</fullName>
    </submittedName>
</protein>
<gene>
    <name evidence="1" type="ORF">Pla52o_40330</name>
</gene>
<evidence type="ECO:0000313" key="1">
    <source>
        <dbReference type="EMBL" id="TWU21001.1"/>
    </source>
</evidence>
<name>A0A5C6CC27_9BACT</name>
<keyword evidence="2" id="KW-1185">Reference proteome</keyword>
<sequence>MHAVVQGGFVLTRQIMKIPSQPDAKVLKLRFFEVPEAQSHLAWGESPAEYDGVVRSVNAPGFSC</sequence>
<accession>A0A5C6CC27</accession>
<comment type="caution">
    <text evidence="1">The sequence shown here is derived from an EMBL/GenBank/DDBJ whole genome shotgun (WGS) entry which is preliminary data.</text>
</comment>
<dbReference type="Proteomes" id="UP000316304">
    <property type="component" value="Unassembled WGS sequence"/>
</dbReference>
<dbReference type="AlphaFoldDB" id="A0A5C6CC27"/>
<evidence type="ECO:0000313" key="2">
    <source>
        <dbReference type="Proteomes" id="UP000316304"/>
    </source>
</evidence>
<organism evidence="1 2">
    <name type="scientific">Novipirellula galeiformis</name>
    <dbReference type="NCBI Taxonomy" id="2528004"/>
    <lineage>
        <taxon>Bacteria</taxon>
        <taxon>Pseudomonadati</taxon>
        <taxon>Planctomycetota</taxon>
        <taxon>Planctomycetia</taxon>
        <taxon>Pirellulales</taxon>
        <taxon>Pirellulaceae</taxon>
        <taxon>Novipirellula</taxon>
    </lineage>
</organism>